<dbReference type="EMBL" id="KI392068">
    <property type="protein sequence ID" value="ERN19563.1"/>
    <property type="molecule type" value="Genomic_DNA"/>
</dbReference>
<sequence>MVQNIEVSDSNNGCSIRVGTTGTIGSLMIKELESMKISNPQQTSMPNRRRSPTNPVSVLCGGVGYKQQPLKPGTSTGSSQRSPANKTPQKPNRKTQKFPKNNPKAEHHIPMLSSDAATDSQCYRKKSNKKTLASSSTSDSASSYGASCSSSGSFIVEVVDLKCSSSSPDKIWAAPITSRLRKLSFSRLSNTV</sequence>
<feature type="region of interest" description="Disordered" evidence="1">
    <location>
        <begin position="37"/>
        <end position="123"/>
    </location>
</feature>
<evidence type="ECO:0000313" key="2">
    <source>
        <dbReference type="EMBL" id="ERN19563.1"/>
    </source>
</evidence>
<dbReference type="OMA" id="QIMPCAA"/>
<accession>U5DGM1</accession>
<reference evidence="3" key="1">
    <citation type="journal article" date="2013" name="Science">
        <title>The Amborella genome and the evolution of flowering plants.</title>
        <authorList>
            <consortium name="Amborella Genome Project"/>
        </authorList>
    </citation>
    <scope>NUCLEOTIDE SEQUENCE [LARGE SCALE GENOMIC DNA]</scope>
</reference>
<feature type="region of interest" description="Disordered" evidence="1">
    <location>
        <begin position="1"/>
        <end position="20"/>
    </location>
</feature>
<dbReference type="eggNOG" id="ENOG502S2ZS">
    <property type="taxonomic scope" value="Eukaryota"/>
</dbReference>
<name>U5DGM1_AMBTC</name>
<protein>
    <submittedName>
        <fullName evidence="2">Uncharacterized protein</fullName>
    </submittedName>
</protein>
<feature type="compositionally biased region" description="Polar residues" evidence="1">
    <location>
        <begin position="37"/>
        <end position="56"/>
    </location>
</feature>
<keyword evidence="3" id="KW-1185">Reference proteome</keyword>
<dbReference type="HOGENOM" id="CLU_104398_0_0_1"/>
<proteinExistence type="predicted"/>
<feature type="compositionally biased region" description="Polar residues" evidence="1">
    <location>
        <begin position="73"/>
        <end position="90"/>
    </location>
</feature>
<dbReference type="Gramene" id="ERN19563">
    <property type="protein sequence ID" value="ERN19563"/>
    <property type="gene ID" value="AMTR_s00062p00091110"/>
</dbReference>
<evidence type="ECO:0000256" key="1">
    <source>
        <dbReference type="SAM" id="MobiDB-lite"/>
    </source>
</evidence>
<dbReference type="PANTHER" id="PTHR36405:SF1">
    <property type="entry name" value="OS07G0520600 PROTEIN"/>
    <property type="match status" value="1"/>
</dbReference>
<gene>
    <name evidence="2" type="ORF">AMTR_s00062p00091110</name>
</gene>
<evidence type="ECO:0000313" key="3">
    <source>
        <dbReference type="Proteomes" id="UP000017836"/>
    </source>
</evidence>
<dbReference type="AlphaFoldDB" id="U5DGM1"/>
<organism evidence="2 3">
    <name type="scientific">Amborella trichopoda</name>
    <dbReference type="NCBI Taxonomy" id="13333"/>
    <lineage>
        <taxon>Eukaryota</taxon>
        <taxon>Viridiplantae</taxon>
        <taxon>Streptophyta</taxon>
        <taxon>Embryophyta</taxon>
        <taxon>Tracheophyta</taxon>
        <taxon>Spermatophyta</taxon>
        <taxon>Magnoliopsida</taxon>
        <taxon>Amborellales</taxon>
        <taxon>Amborellaceae</taxon>
        <taxon>Amborella</taxon>
    </lineage>
</organism>
<dbReference type="PANTHER" id="PTHR36405">
    <property type="entry name" value="BNAA10G09140D PROTEIN"/>
    <property type="match status" value="1"/>
</dbReference>
<dbReference type="Proteomes" id="UP000017836">
    <property type="component" value="Unassembled WGS sequence"/>
</dbReference>